<feature type="region of interest" description="Disordered" evidence="1">
    <location>
        <begin position="233"/>
        <end position="253"/>
    </location>
</feature>
<feature type="region of interest" description="Disordered" evidence="1">
    <location>
        <begin position="501"/>
        <end position="538"/>
    </location>
</feature>
<dbReference type="InParanoid" id="A0A1J7J7F9"/>
<gene>
    <name evidence="2" type="ORF">CONLIGDRAFT_648163</name>
</gene>
<organism evidence="2 3">
    <name type="scientific">Coniochaeta ligniaria NRRL 30616</name>
    <dbReference type="NCBI Taxonomy" id="1408157"/>
    <lineage>
        <taxon>Eukaryota</taxon>
        <taxon>Fungi</taxon>
        <taxon>Dikarya</taxon>
        <taxon>Ascomycota</taxon>
        <taxon>Pezizomycotina</taxon>
        <taxon>Sordariomycetes</taxon>
        <taxon>Sordariomycetidae</taxon>
        <taxon>Coniochaetales</taxon>
        <taxon>Coniochaetaceae</taxon>
        <taxon>Coniochaeta</taxon>
    </lineage>
</organism>
<feature type="compositionally biased region" description="Basic and acidic residues" evidence="1">
    <location>
        <begin position="527"/>
        <end position="538"/>
    </location>
</feature>
<sequence length="538" mass="59631">MRSKRKTKQDKLVELDDDPDFMGPGDDSDGNDFGIDTNDSGAMQNYYGGYADTSRITKRYHTPDQYDGQRLEEQIAHLQDTKAEYSRFYDSIAALKGLKDVELEDFSLKQAEAETTANKRPTAQVLENNIITVTPPPVKRHGSSAVIATQNEPTPREPSTPSRGSHRHSQNVFGSPSVSTSQRRVSGGDHSALRRVQSSQMQSKAFVFASHTTIPSTPLYLQGRSLVGISWSRRRSATKTSPAQRHSKTPQLNLPDGFGMSWYPKDPYKSNSRVVAFADDICKGHENPVGDHPVLPTAAIQYSNAGYLVHAIEHTHLPPLIEFSKQIVLVNTNPRIPRRVHPGESGLVFLQIRDVDFPNLPIANRTNKPQSKHLTSFALSPQYVVEKGRSCRHARSAAAPTAFWALTTWSGLEQGTTARKRKITSSAEESTLRKVAVMAWPRPTVSSGEQGRLLSDAVRNQWSRVAVQAFIRAGATTAVNPDNINTENMLVPQLLEAAKRTTRMPRSALRQRLTTEPSPASDSDDASSSREEPWSIWC</sequence>
<keyword evidence="3" id="KW-1185">Reference proteome</keyword>
<protein>
    <submittedName>
        <fullName evidence="2">Uncharacterized protein</fullName>
    </submittedName>
</protein>
<feature type="compositionally biased region" description="Polar residues" evidence="1">
    <location>
        <begin position="238"/>
        <end position="252"/>
    </location>
</feature>
<feature type="compositionally biased region" description="Polar residues" evidence="1">
    <location>
        <begin position="170"/>
        <end position="184"/>
    </location>
</feature>
<evidence type="ECO:0000313" key="2">
    <source>
        <dbReference type="EMBL" id="OIW25100.1"/>
    </source>
</evidence>
<dbReference type="AlphaFoldDB" id="A0A1J7J7F9"/>
<feature type="compositionally biased region" description="Acidic residues" evidence="1">
    <location>
        <begin position="15"/>
        <end position="30"/>
    </location>
</feature>
<feature type="compositionally biased region" description="Polar residues" evidence="1">
    <location>
        <begin position="146"/>
        <end position="163"/>
    </location>
</feature>
<dbReference type="Proteomes" id="UP000182658">
    <property type="component" value="Unassembled WGS sequence"/>
</dbReference>
<evidence type="ECO:0000313" key="3">
    <source>
        <dbReference type="Proteomes" id="UP000182658"/>
    </source>
</evidence>
<feature type="region of interest" description="Disordered" evidence="1">
    <location>
        <begin position="134"/>
        <end position="197"/>
    </location>
</feature>
<accession>A0A1J7J7F9</accession>
<dbReference type="EMBL" id="KV875102">
    <property type="protein sequence ID" value="OIW25100.1"/>
    <property type="molecule type" value="Genomic_DNA"/>
</dbReference>
<proteinExistence type="predicted"/>
<reference evidence="2 3" key="1">
    <citation type="submission" date="2016-10" db="EMBL/GenBank/DDBJ databases">
        <title>Draft genome sequence of Coniochaeta ligniaria NRRL30616, a lignocellulolytic fungus for bioabatement of inhibitors in plant biomass hydrolysates.</title>
        <authorList>
            <consortium name="DOE Joint Genome Institute"/>
            <person name="Jimenez D.J."/>
            <person name="Hector R.E."/>
            <person name="Riley R."/>
            <person name="Sun H."/>
            <person name="Grigoriev I.V."/>
            <person name="Van Elsas J.D."/>
            <person name="Nichols N.N."/>
        </authorList>
    </citation>
    <scope>NUCLEOTIDE SEQUENCE [LARGE SCALE GENOMIC DNA]</scope>
    <source>
        <strain evidence="2 3">NRRL 30616</strain>
    </source>
</reference>
<name>A0A1J7J7F9_9PEZI</name>
<feature type="region of interest" description="Disordered" evidence="1">
    <location>
        <begin position="1"/>
        <end position="41"/>
    </location>
</feature>
<evidence type="ECO:0000256" key="1">
    <source>
        <dbReference type="SAM" id="MobiDB-lite"/>
    </source>
</evidence>